<feature type="compositionally biased region" description="Polar residues" evidence="1">
    <location>
        <begin position="1"/>
        <end position="11"/>
    </location>
</feature>
<gene>
    <name evidence="3" type="ORF">RND71_014633</name>
</gene>
<dbReference type="Proteomes" id="UP001291623">
    <property type="component" value="Unassembled WGS sequence"/>
</dbReference>
<feature type="region of interest" description="Disordered" evidence="1">
    <location>
        <begin position="44"/>
        <end position="72"/>
    </location>
</feature>
<keyword evidence="4" id="KW-1185">Reference proteome</keyword>
<protein>
    <recommendedName>
        <fullName evidence="2">VQ domain-containing protein</fullName>
    </recommendedName>
</protein>
<reference evidence="3" key="1">
    <citation type="submission" date="2023-12" db="EMBL/GenBank/DDBJ databases">
        <title>Genome assembly of Anisodus tanguticus.</title>
        <authorList>
            <person name="Wang Y.-J."/>
        </authorList>
    </citation>
    <scope>NUCLEOTIDE SEQUENCE</scope>
    <source>
        <strain evidence="3">KB-2021</strain>
        <tissue evidence="3">Leaf</tissue>
    </source>
</reference>
<proteinExistence type="predicted"/>
<dbReference type="AlphaFoldDB" id="A0AAE1SC84"/>
<comment type="caution">
    <text evidence="3">The sequence shown here is derived from an EMBL/GenBank/DDBJ whole genome shotgun (WGS) entry which is preliminary data.</text>
</comment>
<accession>A0AAE1SC84</accession>
<feature type="compositionally biased region" description="Pro residues" evidence="1">
    <location>
        <begin position="53"/>
        <end position="64"/>
    </location>
</feature>
<feature type="domain" description="VQ" evidence="2">
    <location>
        <begin position="154"/>
        <end position="181"/>
    </location>
</feature>
<evidence type="ECO:0000313" key="3">
    <source>
        <dbReference type="EMBL" id="KAK4366753.1"/>
    </source>
</evidence>
<sequence length="417" mass="44182">MDSGINSASLQSSSGGGDEEYDSRASDSFSSAFHTQNSSMFDPFANYFNPISRPQPPPPPPPPHNYTTTSSLFNLDTGWSKTLRSDHNNPMLLPSSNKSLSFGTGVSFPSAPVEHGGGGSMTVTNIGMAAAPSAGQPIIQPARNPKKRSRASRRAPTTVLTTDATNFRAMVQEFTGIPAPPFTSYFPRNRFDIFASAATNSSLRSAAAVGASSDNNNPLNISQLPNYLRRPFPQKIQSPPPFLSPPSSSSSSSLMLSCFANNNIASGSSSTTSAPSNSTINYQLPSGVVSSVTQSSNNLFSTIQQNSILTSLLQSSQKYPLGSSKDQKQFQMPSNNSSQMKIGSVLEQYSMNNAQHGHLLSGLPNLISPEQAAASSKNENSNIGASTTNFHGDNKVQETVASRGGEGMVESWICSSD</sequence>
<name>A0AAE1SC84_9SOLA</name>
<dbReference type="EMBL" id="JAVYJV010000007">
    <property type="protein sequence ID" value="KAK4366753.1"/>
    <property type="molecule type" value="Genomic_DNA"/>
</dbReference>
<evidence type="ECO:0000259" key="2">
    <source>
        <dbReference type="Pfam" id="PF05678"/>
    </source>
</evidence>
<dbReference type="Pfam" id="PF05678">
    <property type="entry name" value="VQ"/>
    <property type="match status" value="1"/>
</dbReference>
<dbReference type="PANTHER" id="PTHR33179">
    <property type="entry name" value="VQ MOTIF-CONTAINING PROTEIN"/>
    <property type="match status" value="1"/>
</dbReference>
<feature type="compositionally biased region" description="Basic residues" evidence="1">
    <location>
        <begin position="144"/>
        <end position="153"/>
    </location>
</feature>
<feature type="region of interest" description="Disordered" evidence="1">
    <location>
        <begin position="1"/>
        <end position="30"/>
    </location>
</feature>
<evidence type="ECO:0000256" key="1">
    <source>
        <dbReference type="SAM" id="MobiDB-lite"/>
    </source>
</evidence>
<feature type="region of interest" description="Disordered" evidence="1">
    <location>
        <begin position="371"/>
        <end position="417"/>
    </location>
</feature>
<organism evidence="3 4">
    <name type="scientific">Anisodus tanguticus</name>
    <dbReference type="NCBI Taxonomy" id="243964"/>
    <lineage>
        <taxon>Eukaryota</taxon>
        <taxon>Viridiplantae</taxon>
        <taxon>Streptophyta</taxon>
        <taxon>Embryophyta</taxon>
        <taxon>Tracheophyta</taxon>
        <taxon>Spermatophyta</taxon>
        <taxon>Magnoliopsida</taxon>
        <taxon>eudicotyledons</taxon>
        <taxon>Gunneridae</taxon>
        <taxon>Pentapetalae</taxon>
        <taxon>asterids</taxon>
        <taxon>lamiids</taxon>
        <taxon>Solanales</taxon>
        <taxon>Solanaceae</taxon>
        <taxon>Solanoideae</taxon>
        <taxon>Hyoscyameae</taxon>
        <taxon>Anisodus</taxon>
    </lineage>
</organism>
<feature type="compositionally biased region" description="Polar residues" evidence="1">
    <location>
        <begin position="373"/>
        <end position="391"/>
    </location>
</feature>
<dbReference type="InterPro" id="IPR039609">
    <property type="entry name" value="VQ_15/22"/>
</dbReference>
<dbReference type="InterPro" id="IPR008889">
    <property type="entry name" value="VQ"/>
</dbReference>
<evidence type="ECO:0000313" key="4">
    <source>
        <dbReference type="Proteomes" id="UP001291623"/>
    </source>
</evidence>
<feature type="region of interest" description="Disordered" evidence="1">
    <location>
        <begin position="134"/>
        <end position="157"/>
    </location>
</feature>
<dbReference type="PANTHER" id="PTHR33179:SF10">
    <property type="entry name" value="OS02G0753700 PROTEIN"/>
    <property type="match status" value="1"/>
</dbReference>